<organism evidence="7 8">
    <name type="scientific">Alkanindiges hydrocarboniclasticus</name>
    <dbReference type="NCBI Taxonomy" id="1907941"/>
    <lineage>
        <taxon>Bacteria</taxon>
        <taxon>Pseudomonadati</taxon>
        <taxon>Pseudomonadota</taxon>
        <taxon>Gammaproteobacteria</taxon>
        <taxon>Moraxellales</taxon>
        <taxon>Moraxellaceae</taxon>
        <taxon>Alkanindiges</taxon>
    </lineage>
</organism>
<evidence type="ECO:0000313" key="7">
    <source>
        <dbReference type="EMBL" id="ONG41283.1"/>
    </source>
</evidence>
<dbReference type="AlphaFoldDB" id="A0A1S8CXE0"/>
<evidence type="ECO:0000256" key="2">
    <source>
        <dbReference type="ARBA" id="ARBA00022723"/>
    </source>
</evidence>
<dbReference type="Gene3D" id="3.90.45.10">
    <property type="entry name" value="Peptide deformylase"/>
    <property type="match status" value="1"/>
</dbReference>
<evidence type="ECO:0000313" key="8">
    <source>
        <dbReference type="Proteomes" id="UP000192132"/>
    </source>
</evidence>
<dbReference type="EC" id="3.5.1.88" evidence="6"/>
<feature type="binding site" evidence="6">
    <location>
        <position position="138"/>
    </location>
    <ligand>
        <name>Fe cation</name>
        <dbReference type="ChEBI" id="CHEBI:24875"/>
    </ligand>
</feature>
<dbReference type="NCBIfam" id="TIGR00079">
    <property type="entry name" value="pept_deformyl"/>
    <property type="match status" value="1"/>
</dbReference>
<dbReference type="OrthoDB" id="9804313at2"/>
<feature type="binding site" evidence="6">
    <location>
        <position position="92"/>
    </location>
    <ligand>
        <name>Fe cation</name>
        <dbReference type="ChEBI" id="CHEBI:24875"/>
    </ligand>
</feature>
<dbReference type="Proteomes" id="UP000192132">
    <property type="component" value="Unassembled WGS sequence"/>
</dbReference>
<dbReference type="EMBL" id="MLCN01000013">
    <property type="protein sequence ID" value="ONG41283.1"/>
    <property type="molecule type" value="Genomic_DNA"/>
</dbReference>
<keyword evidence="4 6" id="KW-0648">Protein biosynthesis</keyword>
<comment type="catalytic activity">
    <reaction evidence="6">
        <text>N-terminal N-formyl-L-methionyl-[peptide] + H2O = N-terminal L-methionyl-[peptide] + formate</text>
        <dbReference type="Rhea" id="RHEA:24420"/>
        <dbReference type="Rhea" id="RHEA-COMP:10639"/>
        <dbReference type="Rhea" id="RHEA-COMP:10640"/>
        <dbReference type="ChEBI" id="CHEBI:15377"/>
        <dbReference type="ChEBI" id="CHEBI:15740"/>
        <dbReference type="ChEBI" id="CHEBI:49298"/>
        <dbReference type="ChEBI" id="CHEBI:64731"/>
        <dbReference type="EC" id="3.5.1.88"/>
    </reaction>
</comment>
<evidence type="ECO:0000256" key="3">
    <source>
        <dbReference type="ARBA" id="ARBA00022801"/>
    </source>
</evidence>
<dbReference type="RefSeq" id="WP_076877660.1">
    <property type="nucleotide sequence ID" value="NZ_MLCN01000013.1"/>
</dbReference>
<dbReference type="HAMAP" id="MF_00163">
    <property type="entry name" value="Pep_deformylase"/>
    <property type="match status" value="1"/>
</dbReference>
<keyword evidence="5 6" id="KW-0408">Iron</keyword>
<comment type="similarity">
    <text evidence="1 6">Belongs to the polypeptide deformylase family.</text>
</comment>
<reference evidence="7 8" key="1">
    <citation type="submission" date="2016-10" db="EMBL/GenBank/DDBJ databases">
        <title>Draft Genome sequence of Alkanindiges sp. strain H1.</title>
        <authorList>
            <person name="Subhash Y."/>
            <person name="Lee S."/>
        </authorList>
    </citation>
    <scope>NUCLEOTIDE SEQUENCE [LARGE SCALE GENOMIC DNA]</scope>
    <source>
        <strain evidence="7 8">H1</strain>
    </source>
</reference>
<dbReference type="FunFam" id="3.90.45.10:FF:000001">
    <property type="entry name" value="Peptide deformylase"/>
    <property type="match status" value="1"/>
</dbReference>
<feature type="active site" evidence="6">
    <location>
        <position position="135"/>
    </location>
</feature>
<evidence type="ECO:0000256" key="5">
    <source>
        <dbReference type="ARBA" id="ARBA00023004"/>
    </source>
</evidence>
<dbReference type="STRING" id="1907941.BKE30_05770"/>
<dbReference type="CDD" id="cd00487">
    <property type="entry name" value="Pep_deformylase"/>
    <property type="match status" value="1"/>
</dbReference>
<accession>A0A1S8CXE0</accession>
<dbReference type="Pfam" id="PF01327">
    <property type="entry name" value="Pep_deformylase"/>
    <property type="match status" value="1"/>
</dbReference>
<name>A0A1S8CXE0_9GAMM</name>
<proteinExistence type="inferred from homology"/>
<keyword evidence="8" id="KW-1185">Reference proteome</keyword>
<comment type="caution">
    <text evidence="7">The sequence shown here is derived from an EMBL/GenBank/DDBJ whole genome shotgun (WGS) entry which is preliminary data.</text>
</comment>
<evidence type="ECO:0000256" key="1">
    <source>
        <dbReference type="ARBA" id="ARBA00010759"/>
    </source>
</evidence>
<comment type="cofactor">
    <cofactor evidence="6">
        <name>Fe(2+)</name>
        <dbReference type="ChEBI" id="CHEBI:29033"/>
    </cofactor>
    <text evidence="6">Binds 1 Fe(2+) ion.</text>
</comment>
<dbReference type="PANTHER" id="PTHR10458:SF21">
    <property type="entry name" value="PEPTIDE DEFORMYLASE"/>
    <property type="match status" value="1"/>
</dbReference>
<dbReference type="GO" id="GO:0046872">
    <property type="term" value="F:metal ion binding"/>
    <property type="evidence" value="ECO:0007669"/>
    <property type="project" value="UniProtKB-KW"/>
</dbReference>
<evidence type="ECO:0000256" key="6">
    <source>
        <dbReference type="HAMAP-Rule" id="MF_00163"/>
    </source>
</evidence>
<protein>
    <recommendedName>
        <fullName evidence="6">Peptide deformylase</fullName>
        <shortName evidence="6">PDF</shortName>
        <ecNumber evidence="6">3.5.1.88</ecNumber>
    </recommendedName>
    <alternativeName>
        <fullName evidence="6">Polypeptide deformylase</fullName>
    </alternativeName>
</protein>
<keyword evidence="2 6" id="KW-0479">Metal-binding</keyword>
<dbReference type="NCBIfam" id="NF001159">
    <property type="entry name" value="PRK00150.1-3"/>
    <property type="match status" value="1"/>
</dbReference>
<evidence type="ECO:0000256" key="4">
    <source>
        <dbReference type="ARBA" id="ARBA00022917"/>
    </source>
</evidence>
<keyword evidence="3 6" id="KW-0378">Hydrolase</keyword>
<dbReference type="SUPFAM" id="SSF56420">
    <property type="entry name" value="Peptide deformylase"/>
    <property type="match status" value="1"/>
</dbReference>
<feature type="binding site" evidence="6">
    <location>
        <position position="134"/>
    </location>
    <ligand>
        <name>Fe cation</name>
        <dbReference type="ChEBI" id="CHEBI:24875"/>
    </ligand>
</feature>
<dbReference type="PANTHER" id="PTHR10458">
    <property type="entry name" value="PEPTIDE DEFORMYLASE"/>
    <property type="match status" value="1"/>
</dbReference>
<dbReference type="GO" id="GO:0006412">
    <property type="term" value="P:translation"/>
    <property type="evidence" value="ECO:0007669"/>
    <property type="project" value="UniProtKB-UniRule"/>
</dbReference>
<dbReference type="InterPro" id="IPR036821">
    <property type="entry name" value="Peptide_deformylase_sf"/>
</dbReference>
<dbReference type="PIRSF" id="PIRSF004749">
    <property type="entry name" value="Pep_def"/>
    <property type="match status" value="1"/>
</dbReference>
<gene>
    <name evidence="6" type="primary">def</name>
    <name evidence="7" type="ORF">BKE30_05770</name>
</gene>
<dbReference type="PRINTS" id="PR01576">
    <property type="entry name" value="PDEFORMYLASE"/>
</dbReference>
<dbReference type="InterPro" id="IPR023635">
    <property type="entry name" value="Peptide_deformylase"/>
</dbReference>
<comment type="function">
    <text evidence="6">Removes the formyl group from the N-terminal Met of newly synthesized proteins. Requires at least a dipeptide for an efficient rate of reaction. N-terminal L-methionine is a prerequisite for activity but the enzyme has broad specificity at other positions.</text>
</comment>
<dbReference type="GO" id="GO:0042586">
    <property type="term" value="F:peptide deformylase activity"/>
    <property type="evidence" value="ECO:0007669"/>
    <property type="project" value="UniProtKB-UniRule"/>
</dbReference>
<sequence length="176" mass="20006">MALLPILNFPDPRLRTKAKPVEVVDDQIRTLAADMLETMYAAPGIGLAASQVDRHIQLIVIDLSEEKNQPLVFINPKITPLTQDTQPYEEGCLSVPQVFDKVERSAQVKIEALDLDGKPFELEADGLLAVCIQHEMDHLDGKLFVDYLSPLKRQRIREKIAKAERIREKEKVKVRR</sequence>